<reference evidence="3" key="1">
    <citation type="submission" date="2025-08" db="UniProtKB">
        <authorList>
            <consortium name="RefSeq"/>
        </authorList>
    </citation>
    <scope>IDENTIFICATION</scope>
</reference>
<keyword evidence="2" id="KW-1185">Reference proteome</keyword>
<accession>A0A6P7R9L0</accession>
<dbReference type="GeneID" id="110293998"/>
<feature type="compositionally biased region" description="Polar residues" evidence="1">
    <location>
        <begin position="242"/>
        <end position="254"/>
    </location>
</feature>
<protein>
    <submittedName>
        <fullName evidence="3">Histone deacetylase complex subunit SAP25</fullName>
    </submittedName>
</protein>
<dbReference type="KEGG" id="mcal:110293998"/>
<evidence type="ECO:0000313" key="2">
    <source>
        <dbReference type="Proteomes" id="UP000515126"/>
    </source>
</evidence>
<dbReference type="GO" id="GO:0005737">
    <property type="term" value="C:cytoplasm"/>
    <property type="evidence" value="ECO:0007669"/>
    <property type="project" value="InterPro"/>
</dbReference>
<dbReference type="AlphaFoldDB" id="A0A6P7R9L0"/>
<feature type="compositionally biased region" description="Polar residues" evidence="1">
    <location>
        <begin position="271"/>
        <end position="281"/>
    </location>
</feature>
<proteinExistence type="predicted"/>
<dbReference type="RefSeq" id="XP_029333615.1">
    <property type="nucleotide sequence ID" value="XM_029477755.1"/>
</dbReference>
<evidence type="ECO:0000256" key="1">
    <source>
        <dbReference type="SAM" id="MobiDB-lite"/>
    </source>
</evidence>
<dbReference type="Proteomes" id="UP000515126">
    <property type="component" value="Chromosome 5"/>
</dbReference>
<feature type="region of interest" description="Disordered" evidence="1">
    <location>
        <begin position="242"/>
        <end position="281"/>
    </location>
</feature>
<organism evidence="2 3">
    <name type="scientific">Mus caroli</name>
    <name type="common">Ryukyu mouse</name>
    <name type="synonym">Ricefield mouse</name>
    <dbReference type="NCBI Taxonomy" id="10089"/>
    <lineage>
        <taxon>Eukaryota</taxon>
        <taxon>Metazoa</taxon>
        <taxon>Chordata</taxon>
        <taxon>Craniata</taxon>
        <taxon>Vertebrata</taxon>
        <taxon>Euteleostomi</taxon>
        <taxon>Mammalia</taxon>
        <taxon>Eutheria</taxon>
        <taxon>Euarchontoglires</taxon>
        <taxon>Glires</taxon>
        <taxon>Rodentia</taxon>
        <taxon>Myomorpha</taxon>
        <taxon>Muroidea</taxon>
        <taxon>Muridae</taxon>
        <taxon>Murinae</taxon>
        <taxon>Mus</taxon>
        <taxon>Mus</taxon>
    </lineage>
</organism>
<dbReference type="Gene3D" id="6.10.140.710">
    <property type="match status" value="1"/>
</dbReference>
<name>A0A6P7R9L0_MUSCR</name>
<gene>
    <name evidence="3" type="primary">Sap25</name>
</gene>
<feature type="compositionally biased region" description="Polar residues" evidence="1">
    <location>
        <begin position="43"/>
        <end position="55"/>
    </location>
</feature>
<dbReference type="GO" id="GO:0005634">
    <property type="term" value="C:nucleus"/>
    <property type="evidence" value="ECO:0007669"/>
    <property type="project" value="InterPro"/>
</dbReference>
<dbReference type="PANTHER" id="PTHR39231:SF1">
    <property type="entry name" value="HISTONE DEACETYLASE COMPLEX SUBUNIT SAP25"/>
    <property type="match status" value="1"/>
</dbReference>
<dbReference type="GO" id="GO:0006355">
    <property type="term" value="P:regulation of DNA-templated transcription"/>
    <property type="evidence" value="ECO:0007669"/>
    <property type="project" value="InterPro"/>
</dbReference>
<dbReference type="PANTHER" id="PTHR39231">
    <property type="entry name" value="HISTONE DEACETYLASE COMPLEX SUBUNIT SAP25"/>
    <property type="match status" value="1"/>
</dbReference>
<feature type="compositionally biased region" description="Polar residues" evidence="1">
    <location>
        <begin position="85"/>
        <end position="94"/>
    </location>
</feature>
<dbReference type="InterPro" id="IPR029163">
    <property type="entry name" value="SAP25"/>
</dbReference>
<evidence type="ECO:0000313" key="3">
    <source>
        <dbReference type="RefSeq" id="XP_029333615.1"/>
    </source>
</evidence>
<dbReference type="CTD" id="100316904"/>
<feature type="region of interest" description="Disordered" evidence="1">
    <location>
        <begin position="1"/>
        <end position="110"/>
    </location>
</feature>
<dbReference type="Pfam" id="PF15476">
    <property type="entry name" value="SAP25"/>
    <property type="match status" value="1"/>
</dbReference>
<sequence>MLPWLGPWATGQEEATEGLGLPTGSGHGEALSSGEETMKEQETPVQDSSQPQALSPSEPGRKQLPPSRHLATEPTAEASVPLSPRVTSQVTPSRMTPLPLRDPSHQANAGPQLVGPSCGPGVSLSNRTLCHPSWPMYDNWGRSPTTSGRPEEEQVVSKDTGVPVRNYEDVFLLDPLLPCGQRVPLILSKPPQQAMDSRKLLLPPPIMSPSVHPSSSQACSSTWLSEAEMIALAGLLQMSQGEQAPNTVASSLPSTRCPDPVSVSEDPGPSGDQSCSGSTDT</sequence>